<name>A0A1G2N1R8_9BACT</name>
<dbReference type="InterPro" id="IPR027417">
    <property type="entry name" value="P-loop_NTPase"/>
</dbReference>
<evidence type="ECO:0000256" key="11">
    <source>
        <dbReference type="ARBA" id="ARBA00023235"/>
    </source>
</evidence>
<dbReference type="Gene3D" id="1.10.10.160">
    <property type="match status" value="1"/>
</dbReference>
<dbReference type="AlphaFoldDB" id="A0A1G2N1R8"/>
<sequence>MQAPFDKLYSQLNSAQREAVDAIEGPVMVIAGPGTGKTTILTLRIANILKRTDTPANGILAITYTDAGVKAMRAKLQGIIGDRAHDVRISTFHGFASSVIAEYPDHFLHISDLKQMSDIEQESLIRTIISDQKFSDIRPAGKPDAYVSGIMRSIDDAKREALTPEMVRQFAGEEIKRIKNDEGSISTRGATKGQLKAEAKEAIEKLERTLLFADVYELYESKKREAKQMDFNDLIIELLLALRRDELLLRLIQERYLYLHIDEHQDTNDAQNFIIGLIAEFFDTPNIFIVGDEKQAIYRFQGASVENFLLLQKKWPAMKLVSLDTNYRSHQSILDASFGMIEKNYEEGEHTDLRIRLKSGMEKERNKDGKTEKDSEMLEIVSGENVSSIELHLVKELRALIEREPKATAAIIVRRNRDLDRVIRLLESHSIPVSSERSVDVFSHPVGRLFFDLIEYLVDSSKVDALARTVIAGMWGVSFEKGVEIIRVLRSGQEVGSWSEEIPNLLKIQRSMLNDGAVGFIIHAAEQSGFTALIAQNPSYIHVWRGIVALAESLTREGEIKDPAELIKNMLAYRTSAETRTVKVSVGAPDVPIRALTAHGSKGLEFDYVFVPYATEEAWIGRPRGASFILPKKRTVDSDIRDIRRLFYVALTRGRKHVTVLTAREESDGKTLSPLRFIEELDEKSVVHVELPRVGVEEIYKKAMKSNISNPRACRTKPVLRDIREEKNTKTFEHNPISQKLMDITKHTLFEKGLSVTALNHFLECPNMFLYQSILKLPQAPSVPAEKGTAMHAAFDAVWRSKKTTAKEIEIVLNEKIGEYFDGSFLPIMEKKSVKKELLKDIPVVAKALESHFILPENSAVFTELWIETEFIGTYEGVQIRIPLHGKLDTIVDMGTIVNVFDYKTRQAMSVNAIKGETKTDSTGNYFRQLIFYKMILSADPRWRSRQIIPALVFISPDGKGKCPTVALPIELADIERIKKEIQSLIDFVWNGEIARAKCDNMKCEWCGMRWLENGRRLETSLKK</sequence>
<accession>A0A1G2N1R8</accession>
<dbReference type="PANTHER" id="PTHR11070">
    <property type="entry name" value="UVRD / RECB / PCRA DNA HELICASE FAMILY MEMBER"/>
    <property type="match status" value="1"/>
</dbReference>
<keyword evidence="6 15" id="KW-0347">Helicase</keyword>
<dbReference type="PROSITE" id="PS51198">
    <property type="entry name" value="UVRD_HELICASE_ATP_BIND"/>
    <property type="match status" value="1"/>
</dbReference>
<evidence type="ECO:0000256" key="7">
    <source>
        <dbReference type="ARBA" id="ARBA00022839"/>
    </source>
</evidence>
<dbReference type="CDD" id="cd17932">
    <property type="entry name" value="DEXQc_UvrD"/>
    <property type="match status" value="1"/>
</dbReference>
<dbReference type="InterPro" id="IPR014017">
    <property type="entry name" value="DNA_helicase_UvrD-like_C"/>
</dbReference>
<dbReference type="Pfam" id="PF12705">
    <property type="entry name" value="PDDEXK_1"/>
    <property type="match status" value="1"/>
</dbReference>
<keyword evidence="2" id="KW-0540">Nuclease</keyword>
<evidence type="ECO:0000259" key="16">
    <source>
        <dbReference type="PROSITE" id="PS51198"/>
    </source>
</evidence>
<evidence type="ECO:0000313" key="17">
    <source>
        <dbReference type="EMBL" id="OHA29151.1"/>
    </source>
</evidence>
<keyword evidence="4" id="KW-0227">DNA damage</keyword>
<evidence type="ECO:0000256" key="9">
    <source>
        <dbReference type="ARBA" id="ARBA00023125"/>
    </source>
</evidence>
<evidence type="ECO:0000256" key="13">
    <source>
        <dbReference type="ARBA" id="ARBA00034808"/>
    </source>
</evidence>
<proteinExistence type="inferred from homology"/>
<dbReference type="GO" id="GO:0003677">
    <property type="term" value="F:DNA binding"/>
    <property type="evidence" value="ECO:0007669"/>
    <property type="project" value="UniProtKB-KW"/>
</dbReference>
<keyword evidence="9" id="KW-0238">DNA-binding</keyword>
<gene>
    <name evidence="17" type="ORF">A3F51_00875</name>
</gene>
<dbReference type="EMBL" id="MHRT01000005">
    <property type="protein sequence ID" value="OHA29151.1"/>
    <property type="molecule type" value="Genomic_DNA"/>
</dbReference>
<dbReference type="GO" id="GO:0005524">
    <property type="term" value="F:ATP binding"/>
    <property type="evidence" value="ECO:0007669"/>
    <property type="project" value="UniProtKB-UniRule"/>
</dbReference>
<protein>
    <recommendedName>
        <fullName evidence="13">DNA 3'-5' helicase</fullName>
        <ecNumber evidence="13">5.6.2.4</ecNumber>
    </recommendedName>
</protein>
<dbReference type="GO" id="GO:0043138">
    <property type="term" value="F:3'-5' DNA helicase activity"/>
    <property type="evidence" value="ECO:0007669"/>
    <property type="project" value="UniProtKB-EC"/>
</dbReference>
<dbReference type="GO" id="GO:0004527">
    <property type="term" value="F:exonuclease activity"/>
    <property type="evidence" value="ECO:0007669"/>
    <property type="project" value="UniProtKB-KW"/>
</dbReference>
<dbReference type="Pfam" id="PF00580">
    <property type="entry name" value="UvrD-helicase"/>
    <property type="match status" value="1"/>
</dbReference>
<dbReference type="Gene3D" id="1.10.486.10">
    <property type="entry name" value="PCRA, domain 4"/>
    <property type="match status" value="1"/>
</dbReference>
<dbReference type="InterPro" id="IPR011604">
    <property type="entry name" value="PDDEXK-like_dom_sf"/>
</dbReference>
<evidence type="ECO:0000256" key="2">
    <source>
        <dbReference type="ARBA" id="ARBA00022722"/>
    </source>
</evidence>
<evidence type="ECO:0000256" key="6">
    <source>
        <dbReference type="ARBA" id="ARBA00022806"/>
    </source>
</evidence>
<dbReference type="STRING" id="1802315.A3F51_00875"/>
<keyword evidence="5 15" id="KW-0378">Hydrolase</keyword>
<comment type="caution">
    <text evidence="17">The sequence shown here is derived from an EMBL/GenBank/DDBJ whole genome shotgun (WGS) entry which is preliminary data.</text>
</comment>
<evidence type="ECO:0000313" key="18">
    <source>
        <dbReference type="Proteomes" id="UP000178089"/>
    </source>
</evidence>
<dbReference type="InterPro" id="IPR011335">
    <property type="entry name" value="Restrct_endonuc-II-like"/>
</dbReference>
<organism evidence="17 18">
    <name type="scientific">Candidatus Taylorbacteria bacterium RIFCSPHIGHO2_12_FULL_45_16</name>
    <dbReference type="NCBI Taxonomy" id="1802315"/>
    <lineage>
        <taxon>Bacteria</taxon>
        <taxon>Candidatus Tayloriibacteriota</taxon>
    </lineage>
</organism>
<dbReference type="InterPro" id="IPR014016">
    <property type="entry name" value="UvrD-like_ATP-bd"/>
</dbReference>
<comment type="catalytic activity">
    <reaction evidence="12">
        <text>Couples ATP hydrolysis with the unwinding of duplex DNA by translocating in the 3'-5' direction.</text>
        <dbReference type="EC" id="5.6.2.4"/>
    </reaction>
</comment>
<keyword evidence="3 15" id="KW-0547">Nucleotide-binding</keyword>
<dbReference type="Proteomes" id="UP000178089">
    <property type="component" value="Unassembled WGS sequence"/>
</dbReference>
<dbReference type="EC" id="5.6.2.4" evidence="13"/>
<dbReference type="InterPro" id="IPR000212">
    <property type="entry name" value="DNA_helicase_UvrD/REP"/>
</dbReference>
<evidence type="ECO:0000256" key="12">
    <source>
        <dbReference type="ARBA" id="ARBA00034617"/>
    </source>
</evidence>
<dbReference type="Gene3D" id="3.40.50.300">
    <property type="entry name" value="P-loop containing nucleotide triphosphate hydrolases"/>
    <property type="match status" value="2"/>
</dbReference>
<evidence type="ECO:0000256" key="15">
    <source>
        <dbReference type="PROSITE-ProRule" id="PRU00560"/>
    </source>
</evidence>
<evidence type="ECO:0000256" key="5">
    <source>
        <dbReference type="ARBA" id="ARBA00022801"/>
    </source>
</evidence>
<evidence type="ECO:0000256" key="10">
    <source>
        <dbReference type="ARBA" id="ARBA00023204"/>
    </source>
</evidence>
<reference evidence="17 18" key="1">
    <citation type="journal article" date="2016" name="Nat. Commun.">
        <title>Thousands of microbial genomes shed light on interconnected biogeochemical processes in an aquifer system.</title>
        <authorList>
            <person name="Anantharaman K."/>
            <person name="Brown C.T."/>
            <person name="Hug L.A."/>
            <person name="Sharon I."/>
            <person name="Castelle C.J."/>
            <person name="Probst A.J."/>
            <person name="Thomas B.C."/>
            <person name="Singh A."/>
            <person name="Wilkins M.J."/>
            <person name="Karaoz U."/>
            <person name="Brodie E.L."/>
            <person name="Williams K.H."/>
            <person name="Hubbard S.S."/>
            <person name="Banfield J.F."/>
        </authorList>
    </citation>
    <scope>NUCLEOTIDE SEQUENCE [LARGE SCALE GENOMIC DNA]</scope>
</reference>
<dbReference type="Pfam" id="PF13361">
    <property type="entry name" value="UvrD_C"/>
    <property type="match status" value="2"/>
</dbReference>
<dbReference type="SUPFAM" id="SSF52540">
    <property type="entry name" value="P-loop containing nucleoside triphosphate hydrolases"/>
    <property type="match status" value="1"/>
</dbReference>
<evidence type="ECO:0000256" key="14">
    <source>
        <dbReference type="ARBA" id="ARBA00048988"/>
    </source>
</evidence>
<dbReference type="GO" id="GO:0000725">
    <property type="term" value="P:recombinational repair"/>
    <property type="evidence" value="ECO:0007669"/>
    <property type="project" value="TreeGrafter"/>
</dbReference>
<keyword evidence="8 15" id="KW-0067">ATP-binding</keyword>
<dbReference type="InterPro" id="IPR038726">
    <property type="entry name" value="PDDEXK_AddAB-type"/>
</dbReference>
<dbReference type="SUPFAM" id="SSF52980">
    <property type="entry name" value="Restriction endonuclease-like"/>
    <property type="match status" value="1"/>
</dbReference>
<evidence type="ECO:0000256" key="1">
    <source>
        <dbReference type="ARBA" id="ARBA00009922"/>
    </source>
</evidence>
<keyword evidence="7" id="KW-0269">Exonuclease</keyword>
<evidence type="ECO:0000256" key="3">
    <source>
        <dbReference type="ARBA" id="ARBA00022741"/>
    </source>
</evidence>
<dbReference type="Gene3D" id="3.90.320.10">
    <property type="match status" value="1"/>
</dbReference>
<comment type="similarity">
    <text evidence="1">Belongs to the helicase family. UvrD subfamily.</text>
</comment>
<evidence type="ECO:0000256" key="8">
    <source>
        <dbReference type="ARBA" id="ARBA00022840"/>
    </source>
</evidence>
<comment type="catalytic activity">
    <reaction evidence="14">
        <text>ATP + H2O = ADP + phosphate + H(+)</text>
        <dbReference type="Rhea" id="RHEA:13065"/>
        <dbReference type="ChEBI" id="CHEBI:15377"/>
        <dbReference type="ChEBI" id="CHEBI:15378"/>
        <dbReference type="ChEBI" id="CHEBI:30616"/>
        <dbReference type="ChEBI" id="CHEBI:43474"/>
        <dbReference type="ChEBI" id="CHEBI:456216"/>
        <dbReference type="EC" id="5.6.2.4"/>
    </reaction>
</comment>
<keyword evidence="11" id="KW-0413">Isomerase</keyword>
<evidence type="ECO:0000256" key="4">
    <source>
        <dbReference type="ARBA" id="ARBA00022763"/>
    </source>
</evidence>
<feature type="domain" description="UvrD-like helicase ATP-binding" evidence="16">
    <location>
        <begin position="10"/>
        <end position="330"/>
    </location>
</feature>
<feature type="binding site" evidence="15">
    <location>
        <begin position="31"/>
        <end position="38"/>
    </location>
    <ligand>
        <name>ATP</name>
        <dbReference type="ChEBI" id="CHEBI:30616"/>
    </ligand>
</feature>
<dbReference type="InterPro" id="IPR013986">
    <property type="entry name" value="DExx_box_DNA_helicase_dom_sf"/>
</dbReference>
<dbReference type="PANTHER" id="PTHR11070:SF2">
    <property type="entry name" value="ATP-DEPENDENT DNA HELICASE SRS2"/>
    <property type="match status" value="1"/>
</dbReference>
<keyword evidence="10" id="KW-0234">DNA repair</keyword>